<evidence type="ECO:0000256" key="1">
    <source>
        <dbReference type="SAM" id="MobiDB-lite"/>
    </source>
</evidence>
<dbReference type="AlphaFoldDB" id="A0ABC9X990"/>
<dbReference type="Proteomes" id="UP001623348">
    <property type="component" value="Unassembled WGS sequence"/>
</dbReference>
<sequence length="75" mass="9651">MVGLDDFKGLFQPKQLYDSKILYQESELRREEKRREEKRREEKRSEEKRREEKRREEKRREEKRIFQLEGTYNYH</sequence>
<dbReference type="EMBL" id="BAAFJT010000010">
    <property type="protein sequence ID" value="GAB0194268.1"/>
    <property type="molecule type" value="Genomic_DNA"/>
</dbReference>
<proteinExistence type="predicted"/>
<evidence type="ECO:0000313" key="2">
    <source>
        <dbReference type="EMBL" id="GAB0194268.1"/>
    </source>
</evidence>
<accession>A0ABC9X990</accession>
<reference evidence="2 3" key="1">
    <citation type="submission" date="2024-06" db="EMBL/GenBank/DDBJ databases">
        <title>The draft genome of Grus japonensis, version 3.</title>
        <authorList>
            <person name="Nabeshima K."/>
            <person name="Suzuki S."/>
            <person name="Onuma M."/>
        </authorList>
    </citation>
    <scope>NUCLEOTIDE SEQUENCE [LARGE SCALE GENOMIC DNA]</scope>
    <source>
        <strain evidence="2 3">451A</strain>
    </source>
</reference>
<protein>
    <submittedName>
        <fullName evidence="2">Uncharacterized protein</fullName>
    </submittedName>
</protein>
<name>A0ABC9X990_GRUJA</name>
<comment type="caution">
    <text evidence="2">The sequence shown here is derived from an EMBL/GenBank/DDBJ whole genome shotgun (WGS) entry which is preliminary data.</text>
</comment>
<keyword evidence="3" id="KW-1185">Reference proteome</keyword>
<evidence type="ECO:0000313" key="3">
    <source>
        <dbReference type="Proteomes" id="UP001623348"/>
    </source>
</evidence>
<feature type="region of interest" description="Disordered" evidence="1">
    <location>
        <begin position="28"/>
        <end position="61"/>
    </location>
</feature>
<organism evidence="2 3">
    <name type="scientific">Grus japonensis</name>
    <name type="common">Japanese crane</name>
    <name type="synonym">Red-crowned crane</name>
    <dbReference type="NCBI Taxonomy" id="30415"/>
    <lineage>
        <taxon>Eukaryota</taxon>
        <taxon>Metazoa</taxon>
        <taxon>Chordata</taxon>
        <taxon>Craniata</taxon>
        <taxon>Vertebrata</taxon>
        <taxon>Euteleostomi</taxon>
        <taxon>Archelosauria</taxon>
        <taxon>Archosauria</taxon>
        <taxon>Dinosauria</taxon>
        <taxon>Saurischia</taxon>
        <taxon>Theropoda</taxon>
        <taxon>Coelurosauria</taxon>
        <taxon>Aves</taxon>
        <taxon>Neognathae</taxon>
        <taxon>Neoaves</taxon>
        <taxon>Gruiformes</taxon>
        <taxon>Gruidae</taxon>
        <taxon>Grus</taxon>
    </lineage>
</organism>
<gene>
    <name evidence="2" type="ORF">GRJ2_001892100</name>
</gene>